<evidence type="ECO:0000259" key="4">
    <source>
        <dbReference type="PROSITE" id="PS01124"/>
    </source>
</evidence>
<dbReference type="Proteomes" id="UP001589647">
    <property type="component" value="Unassembled WGS sequence"/>
</dbReference>
<evidence type="ECO:0000313" key="5">
    <source>
        <dbReference type="EMBL" id="MFB9200259.1"/>
    </source>
</evidence>
<dbReference type="Gene3D" id="1.10.10.60">
    <property type="entry name" value="Homeodomain-like"/>
    <property type="match status" value="1"/>
</dbReference>
<dbReference type="PROSITE" id="PS01124">
    <property type="entry name" value="HTH_ARAC_FAMILY_2"/>
    <property type="match status" value="1"/>
</dbReference>
<evidence type="ECO:0000256" key="3">
    <source>
        <dbReference type="ARBA" id="ARBA00023163"/>
    </source>
</evidence>
<keyword evidence="6" id="KW-1185">Reference proteome</keyword>
<dbReference type="PANTHER" id="PTHR46796">
    <property type="entry name" value="HTH-TYPE TRANSCRIPTIONAL ACTIVATOR RHAS-RELATED"/>
    <property type="match status" value="1"/>
</dbReference>
<dbReference type="InterPro" id="IPR050204">
    <property type="entry name" value="AraC_XylS_family_regulators"/>
</dbReference>
<keyword evidence="3" id="KW-0804">Transcription</keyword>
<sequence>MRSVEPVRAGVPRWEITVPSRPGRLPGVVMAGFSDHANEFLDLVLVPHPAITVLFDFGDEPFVIEDGRGTRQRERVVAGLAPDQARGRGLAGSSECLQLRLSPMVAHAVLGASSELGGTVVTLDDLWGREAVRIQERLRAAGSWEDRFAIAEDVLARRGDAGRAVDPEVAFSWRRMVASRGRVRVERLVAETGWSRKRLWSRFRAQVGLTPKRVAQLIRFDHAAHRLAAGQRAATVAVESGYADQSHLHRDVMTFTGTTPGAIALSPFLAVDDVAWPFTRARSAAVPIGA</sequence>
<protein>
    <submittedName>
        <fullName evidence="5">Helix-turn-helix domain-containing protein</fullName>
    </submittedName>
</protein>
<dbReference type="Pfam" id="PF12833">
    <property type="entry name" value="HTH_18"/>
    <property type="match status" value="1"/>
</dbReference>
<name>A0ABV5I6W0_9ACTN</name>
<gene>
    <name evidence="5" type="ORF">ACFFV7_03560</name>
</gene>
<evidence type="ECO:0000256" key="2">
    <source>
        <dbReference type="ARBA" id="ARBA00023125"/>
    </source>
</evidence>
<reference evidence="5 6" key="1">
    <citation type="submission" date="2024-09" db="EMBL/GenBank/DDBJ databases">
        <authorList>
            <person name="Sun Q."/>
            <person name="Mori K."/>
        </authorList>
    </citation>
    <scope>NUCLEOTIDE SEQUENCE [LARGE SCALE GENOMIC DNA]</scope>
    <source>
        <strain evidence="5 6">CCM 3426</strain>
    </source>
</reference>
<accession>A0ABV5I6W0</accession>
<proteinExistence type="predicted"/>
<evidence type="ECO:0000256" key="1">
    <source>
        <dbReference type="ARBA" id="ARBA00023015"/>
    </source>
</evidence>
<feature type="domain" description="HTH araC/xylS-type" evidence="4">
    <location>
        <begin position="168"/>
        <end position="266"/>
    </location>
</feature>
<comment type="caution">
    <text evidence="5">The sequence shown here is derived from an EMBL/GenBank/DDBJ whole genome shotgun (WGS) entry which is preliminary data.</text>
</comment>
<dbReference type="RefSeq" id="WP_229823169.1">
    <property type="nucleotide sequence ID" value="NZ_BMRC01000001.1"/>
</dbReference>
<keyword evidence="1" id="KW-0805">Transcription regulation</keyword>
<dbReference type="EMBL" id="JBHMEI010000001">
    <property type="protein sequence ID" value="MFB9200259.1"/>
    <property type="molecule type" value="Genomic_DNA"/>
</dbReference>
<dbReference type="PANTHER" id="PTHR46796:SF15">
    <property type="entry name" value="BLL1074 PROTEIN"/>
    <property type="match status" value="1"/>
</dbReference>
<dbReference type="SMART" id="SM00342">
    <property type="entry name" value="HTH_ARAC"/>
    <property type="match status" value="1"/>
</dbReference>
<evidence type="ECO:0000313" key="6">
    <source>
        <dbReference type="Proteomes" id="UP001589647"/>
    </source>
</evidence>
<organism evidence="5 6">
    <name type="scientific">Nonomuraea spiralis</name>
    <dbReference type="NCBI Taxonomy" id="46182"/>
    <lineage>
        <taxon>Bacteria</taxon>
        <taxon>Bacillati</taxon>
        <taxon>Actinomycetota</taxon>
        <taxon>Actinomycetes</taxon>
        <taxon>Streptosporangiales</taxon>
        <taxon>Streptosporangiaceae</taxon>
        <taxon>Nonomuraea</taxon>
    </lineage>
</organism>
<dbReference type="InterPro" id="IPR018060">
    <property type="entry name" value="HTH_AraC"/>
</dbReference>
<keyword evidence="2" id="KW-0238">DNA-binding</keyword>